<dbReference type="InterPro" id="IPR007466">
    <property type="entry name" value="Peptidyl-Arg-deiminase_porph"/>
</dbReference>
<comment type="similarity">
    <text evidence="2">Belongs to the agmatine deiminase family.</text>
</comment>
<dbReference type="GO" id="GO:0004668">
    <property type="term" value="F:protein-arginine deiminase activity"/>
    <property type="evidence" value="ECO:0007669"/>
    <property type="project" value="InterPro"/>
</dbReference>
<dbReference type="PANTHER" id="PTHR31377">
    <property type="entry name" value="AGMATINE DEIMINASE-RELATED"/>
    <property type="match status" value="1"/>
</dbReference>
<feature type="active site" description="Amidino-cysteine intermediate" evidence="2">
    <location>
        <position position="357"/>
    </location>
</feature>
<dbReference type="Pfam" id="PF04371">
    <property type="entry name" value="PAD_porph"/>
    <property type="match status" value="1"/>
</dbReference>
<evidence type="ECO:0000256" key="1">
    <source>
        <dbReference type="ARBA" id="ARBA00022801"/>
    </source>
</evidence>
<evidence type="ECO:0000313" key="3">
    <source>
        <dbReference type="EMBL" id="GGH71818.1"/>
    </source>
</evidence>
<keyword evidence="1 2" id="KW-0378">Hydrolase</keyword>
<dbReference type="GO" id="GO:0009446">
    <property type="term" value="P:putrescine biosynthetic process"/>
    <property type="evidence" value="ECO:0007669"/>
    <property type="project" value="InterPro"/>
</dbReference>
<dbReference type="NCBIfam" id="TIGR03380">
    <property type="entry name" value="agmatine_aguA"/>
    <property type="match status" value="1"/>
</dbReference>
<comment type="caution">
    <text evidence="3">The sequence shown here is derived from an EMBL/GenBank/DDBJ whole genome shotgun (WGS) entry which is preliminary data.</text>
</comment>
<accession>A0A8J2ZPW9</accession>
<dbReference type="EC" id="3.5.3.12" evidence="2"/>
<dbReference type="InterPro" id="IPR017754">
    <property type="entry name" value="Agmatine_deiminase"/>
</dbReference>
<dbReference type="Proteomes" id="UP000602050">
    <property type="component" value="Unassembled WGS sequence"/>
</dbReference>
<organism evidence="3 4">
    <name type="scientific">Compostibacillus humi</name>
    <dbReference type="NCBI Taxonomy" id="1245525"/>
    <lineage>
        <taxon>Bacteria</taxon>
        <taxon>Bacillati</taxon>
        <taxon>Bacillota</taxon>
        <taxon>Bacilli</taxon>
        <taxon>Bacillales</taxon>
        <taxon>Bacillaceae</taxon>
        <taxon>Compostibacillus</taxon>
    </lineage>
</organism>
<dbReference type="HAMAP" id="MF_01841">
    <property type="entry name" value="Agmatine_deimin"/>
    <property type="match status" value="1"/>
</dbReference>
<gene>
    <name evidence="3" type="primary">aguA1</name>
    <name evidence="2" type="synonym">aguA</name>
    <name evidence="3" type="ORF">GCM10010978_08140</name>
</gene>
<comment type="catalytic activity">
    <reaction evidence="2">
        <text>agmatine + H2O = N-carbamoylputrescine + NH4(+)</text>
        <dbReference type="Rhea" id="RHEA:18037"/>
        <dbReference type="ChEBI" id="CHEBI:15377"/>
        <dbReference type="ChEBI" id="CHEBI:28938"/>
        <dbReference type="ChEBI" id="CHEBI:58145"/>
        <dbReference type="ChEBI" id="CHEBI:58318"/>
        <dbReference type="EC" id="3.5.3.12"/>
    </reaction>
</comment>
<dbReference type="GO" id="GO:0047632">
    <property type="term" value="F:agmatine deiminase activity"/>
    <property type="evidence" value="ECO:0007669"/>
    <property type="project" value="UniProtKB-UniRule"/>
</dbReference>
<keyword evidence="4" id="KW-1185">Reference proteome</keyword>
<dbReference type="Gene3D" id="3.75.10.10">
    <property type="entry name" value="L-arginine/glycine Amidinotransferase, Chain A"/>
    <property type="match status" value="1"/>
</dbReference>
<dbReference type="NCBIfam" id="NF010070">
    <property type="entry name" value="PRK13551.1"/>
    <property type="match status" value="1"/>
</dbReference>
<dbReference type="EMBL" id="BMEV01000010">
    <property type="protein sequence ID" value="GGH71818.1"/>
    <property type="molecule type" value="Genomic_DNA"/>
</dbReference>
<reference evidence="3" key="2">
    <citation type="submission" date="2020-09" db="EMBL/GenBank/DDBJ databases">
        <authorList>
            <person name="Sun Q."/>
            <person name="Zhou Y."/>
        </authorList>
    </citation>
    <scope>NUCLEOTIDE SEQUENCE</scope>
    <source>
        <strain evidence="3">CGMCC 1.12360</strain>
    </source>
</reference>
<evidence type="ECO:0000313" key="4">
    <source>
        <dbReference type="Proteomes" id="UP000602050"/>
    </source>
</evidence>
<dbReference type="AlphaFoldDB" id="A0A8J2ZPW9"/>
<proteinExistence type="inferred from homology"/>
<name>A0A8J2ZPW9_9BACI</name>
<reference evidence="3" key="1">
    <citation type="journal article" date="2014" name="Int. J. Syst. Evol. Microbiol.">
        <title>Complete genome sequence of Corynebacterium casei LMG S-19264T (=DSM 44701T), isolated from a smear-ripened cheese.</title>
        <authorList>
            <consortium name="US DOE Joint Genome Institute (JGI-PGF)"/>
            <person name="Walter F."/>
            <person name="Albersmeier A."/>
            <person name="Kalinowski J."/>
            <person name="Ruckert C."/>
        </authorList>
    </citation>
    <scope>NUCLEOTIDE SEQUENCE</scope>
    <source>
        <strain evidence="3">CGMCC 1.12360</strain>
    </source>
</reference>
<dbReference type="SUPFAM" id="SSF55909">
    <property type="entry name" value="Pentein"/>
    <property type="match status" value="1"/>
</dbReference>
<dbReference type="PANTHER" id="PTHR31377:SF0">
    <property type="entry name" value="AGMATINE DEIMINASE-RELATED"/>
    <property type="match status" value="1"/>
</dbReference>
<evidence type="ECO:0000256" key="2">
    <source>
        <dbReference type="HAMAP-Rule" id="MF_01841"/>
    </source>
</evidence>
<protein>
    <recommendedName>
        <fullName evidence="2">Putative agmatine deiminase</fullName>
        <ecNumber evidence="2">3.5.3.12</ecNumber>
    </recommendedName>
    <alternativeName>
        <fullName evidence="2">Agmatine iminohydrolase</fullName>
    </alternativeName>
</protein>
<sequence>MVRTWYTMPKEDGFRMPGEFEEHKGTWMLWPQRTDTWRDGAKPAQRAYVEVAKAISKFEPVTMCVNQDQYENARAMLPSHIRVVEISSNDAWMRDIGPTFVKNDKGEVRGIDWNFNAWGGLEEGLYFPWDQDLLVKQKVMEIEGIDRYEARDIVLEGGAITVDGEGTLITTEQCLLHPNRNPHLTKEQVEEKLEQYLGIEKVIWLKNGLVGDETDGHVDEVVFYVRPGEVALGWTDDPNDPNYEVLHDAFERLQSAVDARGRKLKIHKIPMPQQIRLTEEESKGIDFSEHSFERTAEKQFIATYINCYLCNGGVILPAFGDPHDEIAAEMFQKIYPDREVVSVYTREISLGGGNIHCITQQQPKG</sequence>